<organism evidence="1 2">
    <name type="scientific">Pseudomonas maioricensis</name>
    <dbReference type="NCBI Taxonomy" id="1766623"/>
    <lineage>
        <taxon>Bacteria</taxon>
        <taxon>Pseudomonadati</taxon>
        <taxon>Pseudomonadota</taxon>
        <taxon>Gammaproteobacteria</taxon>
        <taxon>Pseudomonadales</taxon>
        <taxon>Pseudomonadaceae</taxon>
        <taxon>Pseudomonas</taxon>
    </lineage>
</organism>
<sequence>MGNTSCDDFFVKSGWHCQAIENGSRKATYISTPITLPGAKPLDFYLFADGENLEFTDDGITVFALRSLGYPLGDKRNWRSLENIAIRHGFSLSGAGAFEAVFLESELDVWGAKILRLFSSVVAWEEDRFSEGDTDFSLTQEVELLLRAKDPTRHLDRNVLINVGGVGTHFDFLWGTTYVDSVTPTANAINARLRKALQVNKADDPVDVLFIVDDRDKRRKADEEIAVLGDLAPTIRLTDFEEFYSSSAH</sequence>
<accession>A0ABS9ZII8</accession>
<protein>
    <recommendedName>
        <fullName evidence="3">DUF1828 domain-containing protein</fullName>
    </recommendedName>
</protein>
<proteinExistence type="predicted"/>
<name>A0ABS9ZII8_9PSED</name>
<keyword evidence="2" id="KW-1185">Reference proteome</keyword>
<dbReference type="Proteomes" id="UP001320513">
    <property type="component" value="Unassembled WGS sequence"/>
</dbReference>
<evidence type="ECO:0000313" key="1">
    <source>
        <dbReference type="EMBL" id="MCI8210141.1"/>
    </source>
</evidence>
<gene>
    <name evidence="1" type="ORF">AUC61_11400</name>
</gene>
<comment type="caution">
    <text evidence="1">The sequence shown here is derived from an EMBL/GenBank/DDBJ whole genome shotgun (WGS) entry which is preliminary data.</text>
</comment>
<evidence type="ECO:0008006" key="3">
    <source>
        <dbReference type="Google" id="ProtNLM"/>
    </source>
</evidence>
<evidence type="ECO:0000313" key="2">
    <source>
        <dbReference type="Proteomes" id="UP001320513"/>
    </source>
</evidence>
<reference evidence="1 2" key="1">
    <citation type="submission" date="2015-12" db="EMBL/GenBank/DDBJ databases">
        <title>Phylogenomics in the description of a new species in the Pseudomonas syringae group.</title>
        <authorList>
            <person name="Busquets A."/>
            <person name="Gomila M."/>
            <person name="Beiki F."/>
            <person name="Rahimian H."/>
            <person name="Mulet M."/>
            <person name="Sanchez D."/>
            <person name="Garcia-Valdes E."/>
            <person name="Lalucat J."/>
        </authorList>
    </citation>
    <scope>NUCLEOTIDE SEQUENCE [LARGE SCALE GENOMIC DNA]</scope>
    <source>
        <strain evidence="1 2">S25</strain>
    </source>
</reference>
<dbReference type="EMBL" id="LOHG01000006">
    <property type="protein sequence ID" value="MCI8210141.1"/>
    <property type="molecule type" value="Genomic_DNA"/>
</dbReference>